<evidence type="ECO:0000313" key="11">
    <source>
        <dbReference type="Proteomes" id="UP000177029"/>
    </source>
</evidence>
<dbReference type="EC" id="2.7.8.13" evidence="7 8"/>
<keyword evidence="3 7" id="KW-0808">Transferase</keyword>
<keyword evidence="7 9" id="KW-0479">Metal-binding</keyword>
<keyword evidence="7" id="KW-0573">Peptidoglycan synthesis</keyword>
<dbReference type="Proteomes" id="UP000177029">
    <property type="component" value="Unassembled WGS sequence"/>
</dbReference>
<dbReference type="GO" id="GO:0005886">
    <property type="term" value="C:plasma membrane"/>
    <property type="evidence" value="ECO:0007669"/>
    <property type="project" value="UniProtKB-SubCell"/>
</dbReference>
<comment type="catalytic activity">
    <reaction evidence="7">
        <text>UDP-N-acetyl-alpha-D-muramoyl-L-alanyl-gamma-D-glutamyl-meso-2,6-diaminopimeloyl-D-alanyl-D-alanine + di-trans,octa-cis-undecaprenyl phosphate = di-trans,octa-cis-undecaprenyl diphospho-N-acetyl-alpha-D-muramoyl-L-alanyl-D-glutamyl-meso-2,6-diaminopimeloyl-D-alanyl-D-alanine + UMP</text>
        <dbReference type="Rhea" id="RHEA:28386"/>
        <dbReference type="ChEBI" id="CHEBI:57865"/>
        <dbReference type="ChEBI" id="CHEBI:60392"/>
        <dbReference type="ChEBI" id="CHEBI:61386"/>
        <dbReference type="ChEBI" id="CHEBI:61387"/>
        <dbReference type="EC" id="2.7.8.13"/>
    </reaction>
</comment>
<keyword evidence="7" id="KW-1003">Cell membrane</keyword>
<feature type="transmembrane region" description="Helical" evidence="7">
    <location>
        <begin position="65"/>
        <end position="89"/>
    </location>
</feature>
<gene>
    <name evidence="7" type="primary">mraY</name>
    <name evidence="10" type="ORF">A2755_00565</name>
</gene>
<feature type="transmembrane region" description="Helical" evidence="7">
    <location>
        <begin position="224"/>
        <end position="241"/>
    </location>
</feature>
<dbReference type="Pfam" id="PF00953">
    <property type="entry name" value="Glycos_transf_4"/>
    <property type="match status" value="1"/>
</dbReference>
<evidence type="ECO:0000256" key="9">
    <source>
        <dbReference type="PIRSR" id="PIRSR600715-1"/>
    </source>
</evidence>
<dbReference type="GO" id="GO:0071555">
    <property type="term" value="P:cell wall organization"/>
    <property type="evidence" value="ECO:0007669"/>
    <property type="project" value="UniProtKB-KW"/>
</dbReference>
<evidence type="ECO:0000313" key="10">
    <source>
        <dbReference type="EMBL" id="OGM91846.1"/>
    </source>
</evidence>
<comment type="similarity">
    <text evidence="2 7">Belongs to the glycosyltransferase 4 family. MraY subfamily.</text>
</comment>
<evidence type="ECO:0000256" key="8">
    <source>
        <dbReference type="NCBIfam" id="TIGR00445"/>
    </source>
</evidence>
<dbReference type="InterPro" id="IPR000715">
    <property type="entry name" value="Glycosyl_transferase_4"/>
</dbReference>
<dbReference type="GO" id="GO:0051301">
    <property type="term" value="P:cell division"/>
    <property type="evidence" value="ECO:0007669"/>
    <property type="project" value="UniProtKB-KW"/>
</dbReference>
<keyword evidence="7" id="KW-0132">Cell division</keyword>
<feature type="transmembrane region" description="Helical" evidence="7">
    <location>
        <begin position="6"/>
        <end position="32"/>
    </location>
</feature>
<evidence type="ECO:0000256" key="1">
    <source>
        <dbReference type="ARBA" id="ARBA00004141"/>
    </source>
</evidence>
<dbReference type="NCBIfam" id="TIGR00445">
    <property type="entry name" value="mraY"/>
    <property type="match status" value="1"/>
</dbReference>
<feature type="transmembrane region" description="Helical" evidence="7">
    <location>
        <begin position="175"/>
        <end position="192"/>
    </location>
</feature>
<dbReference type="InterPro" id="IPR003524">
    <property type="entry name" value="PNAcMuramoyl-5peptid_Trfase"/>
</dbReference>
<comment type="pathway">
    <text evidence="7">Cell wall biogenesis; peptidoglycan biosynthesis.</text>
</comment>
<proteinExistence type="inferred from homology"/>
<feature type="transmembrane region" description="Helical" evidence="7">
    <location>
        <begin position="327"/>
        <end position="349"/>
    </location>
</feature>
<keyword evidence="5 7" id="KW-1133">Transmembrane helix</keyword>
<dbReference type="UniPathway" id="UPA00219"/>
<feature type="transmembrane region" description="Helical" evidence="7">
    <location>
        <begin position="199"/>
        <end position="218"/>
    </location>
</feature>
<evidence type="ECO:0000256" key="5">
    <source>
        <dbReference type="ARBA" id="ARBA00022989"/>
    </source>
</evidence>
<dbReference type="STRING" id="1802555.A2755_00565"/>
<dbReference type="AlphaFoldDB" id="A0A1F8DTV4"/>
<dbReference type="EMBL" id="MGIP01000005">
    <property type="protein sequence ID" value="OGM91846.1"/>
    <property type="molecule type" value="Genomic_DNA"/>
</dbReference>
<evidence type="ECO:0000256" key="4">
    <source>
        <dbReference type="ARBA" id="ARBA00022692"/>
    </source>
</evidence>
<comment type="subcellular location">
    <subcellularLocation>
        <location evidence="7">Cell membrane</location>
        <topology evidence="7">Multi-pass membrane protein</topology>
    </subcellularLocation>
    <subcellularLocation>
        <location evidence="1">Membrane</location>
        <topology evidence="1">Multi-pass membrane protein</topology>
    </subcellularLocation>
</comment>
<reference evidence="10 11" key="1">
    <citation type="journal article" date="2016" name="Nat. Commun.">
        <title>Thousands of microbial genomes shed light on interconnected biogeochemical processes in an aquifer system.</title>
        <authorList>
            <person name="Anantharaman K."/>
            <person name="Brown C.T."/>
            <person name="Hug L.A."/>
            <person name="Sharon I."/>
            <person name="Castelle C.J."/>
            <person name="Probst A.J."/>
            <person name="Thomas B.C."/>
            <person name="Singh A."/>
            <person name="Wilkins M.J."/>
            <person name="Karaoz U."/>
            <person name="Brodie E.L."/>
            <person name="Williams K.H."/>
            <person name="Hubbard S.S."/>
            <person name="Banfield J.F."/>
        </authorList>
    </citation>
    <scope>NUCLEOTIDE SEQUENCE [LARGE SCALE GENOMIC DNA]</scope>
</reference>
<sequence length="350" mass="38528">MLSLHIIRILILTGISFFVALILTPFVTRFLYRIKAGKQIGREGSAPVFFSLHQKKAGTPTMGGLIIWITVVGLSIIFFLLGVVFDGMWSYLNFVDRAETYLPIIAMLIAALLGLADDVLANLKKGTNAGGGVPVKFKLLLYLLIGFVGAYWFYYKLGWTVFSIPFVGTLEIQGWYIPIFIFVIAATAFSANETDGLDGLLGGTSLFTFASLAVVAFVLGRYDLAAFSCVVIGALLAFLWFNIYPARFFMGDTGSMALGITMGVIALLTNTALFLPFFAPILVLESASVIIQMISKKIFKKKIFISTPIHHHFEALGWPESRVTMRFWIIAAISNGIGLVLFFLSRIIVQ</sequence>
<evidence type="ECO:0000256" key="7">
    <source>
        <dbReference type="HAMAP-Rule" id="MF_00038"/>
    </source>
</evidence>
<protein>
    <recommendedName>
        <fullName evidence="7 8">Phospho-N-acetylmuramoyl-pentapeptide-transferase</fullName>
        <ecNumber evidence="7 8">2.7.8.13</ecNumber>
    </recommendedName>
    <alternativeName>
        <fullName evidence="7">UDP-MurNAc-pentapeptide phosphotransferase</fullName>
    </alternativeName>
</protein>
<keyword evidence="4 7" id="KW-0812">Transmembrane</keyword>
<keyword evidence="6 7" id="KW-0472">Membrane</keyword>
<keyword evidence="7" id="KW-0131">Cell cycle</keyword>
<dbReference type="GO" id="GO:0008360">
    <property type="term" value="P:regulation of cell shape"/>
    <property type="evidence" value="ECO:0007669"/>
    <property type="project" value="UniProtKB-KW"/>
</dbReference>
<dbReference type="GO" id="GO:0009252">
    <property type="term" value="P:peptidoglycan biosynthetic process"/>
    <property type="evidence" value="ECO:0007669"/>
    <property type="project" value="UniProtKB-UniRule"/>
</dbReference>
<dbReference type="HAMAP" id="MF_00038">
    <property type="entry name" value="MraY"/>
    <property type="match status" value="1"/>
</dbReference>
<keyword evidence="7 9" id="KW-0460">Magnesium</keyword>
<feature type="binding site" evidence="9">
    <location>
        <position position="252"/>
    </location>
    <ligand>
        <name>Mg(2+)</name>
        <dbReference type="ChEBI" id="CHEBI:18420"/>
    </ligand>
</feature>
<comment type="caution">
    <text evidence="10">The sequence shown here is derived from an EMBL/GenBank/DDBJ whole genome shotgun (WGS) entry which is preliminary data.</text>
</comment>
<name>A0A1F8DTV4_9BACT</name>
<dbReference type="PANTHER" id="PTHR22926:SF5">
    <property type="entry name" value="PHOSPHO-N-ACETYLMURAMOYL-PENTAPEPTIDE-TRANSFERASE HOMOLOG"/>
    <property type="match status" value="1"/>
</dbReference>
<keyword evidence="7" id="KW-0961">Cell wall biogenesis/degradation</keyword>
<dbReference type="PANTHER" id="PTHR22926">
    <property type="entry name" value="PHOSPHO-N-ACETYLMURAMOYL-PENTAPEPTIDE-TRANSFERASE"/>
    <property type="match status" value="1"/>
</dbReference>
<evidence type="ECO:0000256" key="6">
    <source>
        <dbReference type="ARBA" id="ARBA00023136"/>
    </source>
</evidence>
<evidence type="ECO:0000256" key="2">
    <source>
        <dbReference type="ARBA" id="ARBA00005583"/>
    </source>
</evidence>
<dbReference type="Pfam" id="PF10555">
    <property type="entry name" value="MraY_sig1"/>
    <property type="match status" value="1"/>
</dbReference>
<dbReference type="InterPro" id="IPR018480">
    <property type="entry name" value="PNAcMuramoyl-5peptid_Trfase_CS"/>
</dbReference>
<comment type="cofactor">
    <cofactor evidence="7 9">
        <name>Mg(2+)</name>
        <dbReference type="ChEBI" id="CHEBI:18420"/>
    </cofactor>
</comment>
<feature type="transmembrane region" description="Helical" evidence="7">
    <location>
        <begin position="135"/>
        <end position="155"/>
    </location>
</feature>
<organism evidence="10 11">
    <name type="scientific">Candidatus Wolfebacteria bacterium RIFCSPHIGHO2_01_FULL_48_22</name>
    <dbReference type="NCBI Taxonomy" id="1802555"/>
    <lineage>
        <taxon>Bacteria</taxon>
        <taxon>Candidatus Wolfeibacteriota</taxon>
    </lineage>
</organism>
<dbReference type="GO" id="GO:0046872">
    <property type="term" value="F:metal ion binding"/>
    <property type="evidence" value="ECO:0007669"/>
    <property type="project" value="UniProtKB-KW"/>
</dbReference>
<dbReference type="GO" id="GO:0051992">
    <property type="term" value="F:UDP-N-acetylmuramoyl-L-alanyl-D-glutamyl-meso-2,6-diaminopimelyl-D-alanyl-D-alanine:undecaprenyl-phosphate transferase activity"/>
    <property type="evidence" value="ECO:0007669"/>
    <property type="project" value="RHEA"/>
</dbReference>
<keyword evidence="7" id="KW-0133">Cell shape</keyword>
<feature type="binding site" evidence="9">
    <location>
        <position position="192"/>
    </location>
    <ligand>
        <name>Mg(2+)</name>
        <dbReference type="ChEBI" id="CHEBI:18420"/>
    </ligand>
</feature>
<feature type="transmembrane region" description="Helical" evidence="7">
    <location>
        <begin position="101"/>
        <end position="123"/>
    </location>
</feature>
<feature type="transmembrane region" description="Helical" evidence="7">
    <location>
        <begin position="248"/>
        <end position="268"/>
    </location>
</feature>
<comment type="function">
    <text evidence="7">Catalyzes the initial step of the lipid cycle reactions in the biosynthesis of the cell wall peptidoglycan: transfers peptidoglycan precursor phospho-MurNAc-pentapeptide from UDP-MurNAc-pentapeptide onto the lipid carrier undecaprenyl phosphate, yielding undecaprenyl-pyrophosphoryl-MurNAc-pentapeptide, known as lipid I.</text>
</comment>
<accession>A0A1F8DTV4</accession>
<evidence type="ECO:0000256" key="3">
    <source>
        <dbReference type="ARBA" id="ARBA00022679"/>
    </source>
</evidence>
<dbReference type="CDD" id="cd06852">
    <property type="entry name" value="GT_MraY"/>
    <property type="match status" value="1"/>
</dbReference>
<dbReference type="GO" id="GO:0008963">
    <property type="term" value="F:phospho-N-acetylmuramoyl-pentapeptide-transferase activity"/>
    <property type="evidence" value="ECO:0007669"/>
    <property type="project" value="UniProtKB-UniRule"/>
</dbReference>